<dbReference type="RefSeq" id="XP_002478438.1">
    <property type="nucleotide sequence ID" value="XM_002478393.1"/>
</dbReference>
<dbReference type="AlphaFoldDB" id="B8M0U2"/>
<sequence length="591" mass="67642">MNPENVPTYIKVRSKHANQVNQKYLLPKTLKEFNLPWTWDDSDRDYLIIKQYISQDLQDALFEHSRRLMERKERLHSIGRKVLDELTDDYERSDDDDSDTDDDLFGLRAALLVDLEDQIFLGPRQRKGGPYVSFSVLSPVITVENLRGDLFIAYLSSSSKEDLLMKPESDPSSSLVVTRSTNTQINPQASLSLSQSPSASVSIGLTRSSGLSVQYSVNTWYVSAHRVVNGEYTSVSIESTAQLGIGQESSKAKSTKEHQKTQSLASAEELPRYQWFWAGTHEDTRKLTPDLKHTVTRHVVVKRKLQLVGFPFSDTTNLETRTEQGLPNPEMQIHEQQTRSKPEATPETKSYDHLLQALQHHFTFKFSAQVRVKRRYGRVHRLLVLSGNEVKGKFLKPVYTVNFTLRPPSDWFDELIKDGCRRDSGSIDESTVMTDKTGTKQSVDIVGTEDGPDGKELEKKVSDSEDNSDPFVFPLGPTVDVESMLEKLKDKVRISFWGDEIHANVTKNAGKWDRIQAKRLTDITADPPLMDIHEKKKAPEFYKKVESMKEIIKMRQQDMQEMDREREESKIPDIPALDLDERRRVAKRVVR</sequence>
<protein>
    <submittedName>
        <fullName evidence="2">Uncharacterized protein</fullName>
    </submittedName>
</protein>
<dbReference type="EMBL" id="EQ962653">
    <property type="protein sequence ID" value="EED21475.1"/>
    <property type="molecule type" value="Genomic_DNA"/>
</dbReference>
<proteinExistence type="predicted"/>
<dbReference type="GeneID" id="8110114"/>
<keyword evidence="3" id="KW-1185">Reference proteome</keyword>
<dbReference type="InParanoid" id="B8M0U2"/>
<feature type="compositionally biased region" description="Basic and acidic residues" evidence="1">
    <location>
        <begin position="452"/>
        <end position="463"/>
    </location>
</feature>
<dbReference type="HOGENOM" id="CLU_461639_0_0_1"/>
<evidence type="ECO:0000256" key="1">
    <source>
        <dbReference type="SAM" id="MobiDB-lite"/>
    </source>
</evidence>
<reference evidence="3" key="1">
    <citation type="journal article" date="2015" name="Genome Announc.">
        <title>Genome sequence of the AIDS-associated pathogen Penicillium marneffei (ATCC18224) and its near taxonomic relative Talaromyces stipitatus (ATCC10500).</title>
        <authorList>
            <person name="Nierman W.C."/>
            <person name="Fedorova-Abrams N.D."/>
            <person name="Andrianopoulos A."/>
        </authorList>
    </citation>
    <scope>NUCLEOTIDE SEQUENCE [LARGE SCALE GENOMIC DNA]</scope>
    <source>
        <strain evidence="3">ATCC 10500 / CBS 375.48 / QM 6759 / NRRL 1006</strain>
    </source>
</reference>
<dbReference type="OrthoDB" id="4368912at2759"/>
<evidence type="ECO:0000313" key="3">
    <source>
        <dbReference type="Proteomes" id="UP000001745"/>
    </source>
</evidence>
<dbReference type="Proteomes" id="UP000001745">
    <property type="component" value="Unassembled WGS sequence"/>
</dbReference>
<feature type="region of interest" description="Disordered" evidence="1">
    <location>
        <begin position="447"/>
        <end position="469"/>
    </location>
</feature>
<name>B8M0U2_TALSN</name>
<dbReference type="VEuPathDB" id="FungiDB:TSTA_087080"/>
<feature type="region of interest" description="Disordered" evidence="1">
    <location>
        <begin position="555"/>
        <end position="574"/>
    </location>
</feature>
<evidence type="ECO:0000313" key="2">
    <source>
        <dbReference type="EMBL" id="EED21475.1"/>
    </source>
</evidence>
<organism evidence="2 3">
    <name type="scientific">Talaromyces stipitatus (strain ATCC 10500 / CBS 375.48 / QM 6759 / NRRL 1006)</name>
    <name type="common">Penicillium stipitatum</name>
    <dbReference type="NCBI Taxonomy" id="441959"/>
    <lineage>
        <taxon>Eukaryota</taxon>
        <taxon>Fungi</taxon>
        <taxon>Dikarya</taxon>
        <taxon>Ascomycota</taxon>
        <taxon>Pezizomycotina</taxon>
        <taxon>Eurotiomycetes</taxon>
        <taxon>Eurotiomycetidae</taxon>
        <taxon>Eurotiales</taxon>
        <taxon>Trichocomaceae</taxon>
        <taxon>Talaromyces</taxon>
        <taxon>Talaromyces sect. Talaromyces</taxon>
    </lineage>
</organism>
<accession>B8M0U2</accession>
<feature type="compositionally biased region" description="Basic and acidic residues" evidence="1">
    <location>
        <begin position="555"/>
        <end position="571"/>
    </location>
</feature>
<dbReference type="STRING" id="441959.B8M0U2"/>
<gene>
    <name evidence="2" type="ORF">TSTA_087080</name>
</gene>